<organism evidence="1 2">
    <name type="scientific">Oryza meyeriana var. granulata</name>
    <dbReference type="NCBI Taxonomy" id="110450"/>
    <lineage>
        <taxon>Eukaryota</taxon>
        <taxon>Viridiplantae</taxon>
        <taxon>Streptophyta</taxon>
        <taxon>Embryophyta</taxon>
        <taxon>Tracheophyta</taxon>
        <taxon>Spermatophyta</taxon>
        <taxon>Magnoliopsida</taxon>
        <taxon>Liliopsida</taxon>
        <taxon>Poales</taxon>
        <taxon>Poaceae</taxon>
        <taxon>BOP clade</taxon>
        <taxon>Oryzoideae</taxon>
        <taxon>Oryzeae</taxon>
        <taxon>Oryzinae</taxon>
        <taxon>Oryza</taxon>
        <taxon>Oryza meyeriana</taxon>
    </lineage>
</organism>
<evidence type="ECO:0000313" key="1">
    <source>
        <dbReference type="EMBL" id="KAF0914641.1"/>
    </source>
</evidence>
<accession>A0A6G1DQH2</accession>
<name>A0A6G1DQH2_9ORYZ</name>
<dbReference type="AlphaFoldDB" id="A0A6G1DQH2"/>
<dbReference type="EMBL" id="SPHZ02000006">
    <property type="protein sequence ID" value="KAF0914641.1"/>
    <property type="molecule type" value="Genomic_DNA"/>
</dbReference>
<sequence length="70" mass="7362">MCKANETNKNKKGKLFTSKNSSFLSTCSLSAMAFFTPSSLPGAAGDLIRGAARHAMRVAAPPAPLPPLRQ</sequence>
<comment type="caution">
    <text evidence="1">The sequence shown here is derived from an EMBL/GenBank/DDBJ whole genome shotgun (WGS) entry which is preliminary data.</text>
</comment>
<evidence type="ECO:0000313" key="2">
    <source>
        <dbReference type="Proteomes" id="UP000479710"/>
    </source>
</evidence>
<keyword evidence="2" id="KW-1185">Reference proteome</keyword>
<gene>
    <name evidence="1" type="ORF">E2562_030701</name>
</gene>
<protein>
    <submittedName>
        <fullName evidence="1">Uncharacterized protein</fullName>
    </submittedName>
</protein>
<dbReference type="Proteomes" id="UP000479710">
    <property type="component" value="Unassembled WGS sequence"/>
</dbReference>
<proteinExistence type="predicted"/>
<reference evidence="1 2" key="1">
    <citation type="submission" date="2019-11" db="EMBL/GenBank/DDBJ databases">
        <title>Whole genome sequence of Oryza granulata.</title>
        <authorList>
            <person name="Li W."/>
        </authorList>
    </citation>
    <scope>NUCLEOTIDE SEQUENCE [LARGE SCALE GENOMIC DNA]</scope>
    <source>
        <strain evidence="2">cv. Menghai</strain>
        <tissue evidence="1">Leaf</tissue>
    </source>
</reference>